<organism evidence="2 3">
    <name type="scientific">Halocaridina rubra</name>
    <name type="common">Hawaiian red shrimp</name>
    <dbReference type="NCBI Taxonomy" id="373956"/>
    <lineage>
        <taxon>Eukaryota</taxon>
        <taxon>Metazoa</taxon>
        <taxon>Ecdysozoa</taxon>
        <taxon>Arthropoda</taxon>
        <taxon>Crustacea</taxon>
        <taxon>Multicrustacea</taxon>
        <taxon>Malacostraca</taxon>
        <taxon>Eumalacostraca</taxon>
        <taxon>Eucarida</taxon>
        <taxon>Decapoda</taxon>
        <taxon>Pleocyemata</taxon>
        <taxon>Caridea</taxon>
        <taxon>Atyoidea</taxon>
        <taxon>Atyidae</taxon>
        <taxon>Halocaridina</taxon>
    </lineage>
</organism>
<evidence type="ECO:0000256" key="1">
    <source>
        <dbReference type="SAM" id="MobiDB-lite"/>
    </source>
</evidence>
<feature type="compositionally biased region" description="Pro residues" evidence="1">
    <location>
        <begin position="218"/>
        <end position="227"/>
    </location>
</feature>
<reference evidence="2 3" key="1">
    <citation type="submission" date="2023-11" db="EMBL/GenBank/DDBJ databases">
        <title>Halocaridina rubra genome assembly.</title>
        <authorList>
            <person name="Smith C."/>
        </authorList>
    </citation>
    <scope>NUCLEOTIDE SEQUENCE [LARGE SCALE GENOMIC DNA]</scope>
    <source>
        <strain evidence="2">EP-1</strain>
        <tissue evidence="2">Whole</tissue>
    </source>
</reference>
<gene>
    <name evidence="2" type="ORF">SK128_013233</name>
</gene>
<evidence type="ECO:0000313" key="3">
    <source>
        <dbReference type="Proteomes" id="UP001381693"/>
    </source>
</evidence>
<protein>
    <submittedName>
        <fullName evidence="2">Uncharacterized protein</fullName>
    </submittedName>
</protein>
<feature type="region of interest" description="Disordered" evidence="1">
    <location>
        <begin position="211"/>
        <end position="250"/>
    </location>
</feature>
<dbReference type="AlphaFoldDB" id="A0AAN8X247"/>
<dbReference type="Proteomes" id="UP001381693">
    <property type="component" value="Unassembled WGS sequence"/>
</dbReference>
<dbReference type="EMBL" id="JAXCGZ010013325">
    <property type="protein sequence ID" value="KAK7072843.1"/>
    <property type="molecule type" value="Genomic_DNA"/>
</dbReference>
<feature type="region of interest" description="Disordered" evidence="1">
    <location>
        <begin position="36"/>
        <end position="65"/>
    </location>
</feature>
<feature type="compositionally biased region" description="Polar residues" evidence="1">
    <location>
        <begin position="42"/>
        <end position="51"/>
    </location>
</feature>
<keyword evidence="3" id="KW-1185">Reference proteome</keyword>
<comment type="caution">
    <text evidence="2">The sequence shown here is derived from an EMBL/GenBank/DDBJ whole genome shotgun (WGS) entry which is preliminary data.</text>
</comment>
<name>A0AAN8X247_HALRR</name>
<feature type="compositionally biased region" description="Basic and acidic residues" evidence="1">
    <location>
        <begin position="55"/>
        <end position="65"/>
    </location>
</feature>
<evidence type="ECO:0000313" key="2">
    <source>
        <dbReference type="EMBL" id="KAK7072843.1"/>
    </source>
</evidence>
<proteinExistence type="predicted"/>
<feature type="region of interest" description="Disordered" evidence="1">
    <location>
        <begin position="430"/>
        <end position="480"/>
    </location>
</feature>
<feature type="compositionally biased region" description="Basic and acidic residues" evidence="1">
    <location>
        <begin position="441"/>
        <end position="461"/>
    </location>
</feature>
<sequence>MSEFRESSGPFKQMYASDVGIAGTFELARLGSALAPSEWSDVWSSSLTSPKSHTKRDLSQNMHPEDPYQREVKYDFLQKRHLIHFIPPDNHPEYSHRSPLELSRPRQRHFDTGDERVYDKWEEPPLLAKEGITSEEASWVPDGQPLKLIKQGYAWGSKAFDLNFDKHPPLTVQTHLQYHPLPLAATPSPTFTSTISNISFRSHFPSTNLSSGTHFPSLNPPLPPSTPPIHAHKNEQYYLPSPSYHPHESPLYSSVQEYHETPRKYYLSEEYSSRPKNLYGLRKYYLNTDLPVPTFSANLADVPLVLENEIEDPNIEQYTPEGIATVEVRKIGTEGVQISNDRLRDLDPQRDTLSNHSKQFSHLKTSQPLLSLPYGYRLQPRHPPHSHNSYALPPYSHYLHQRPNYLLPHSQPYPPPTPGELRKYYLSPREITVPKPPPSSHRRDNETLRIEDNKTTGKELPKGLTPFDVNDMLRSPRSTSSVRWQMGYGRKL</sequence>
<accession>A0AAN8X247</accession>